<accession>A0A975B849</accession>
<dbReference type="KEGG" id="dli:dnl_30470"/>
<organism evidence="1 2">
    <name type="scientific">Desulfonema limicola</name>
    <dbReference type="NCBI Taxonomy" id="45656"/>
    <lineage>
        <taxon>Bacteria</taxon>
        <taxon>Pseudomonadati</taxon>
        <taxon>Thermodesulfobacteriota</taxon>
        <taxon>Desulfobacteria</taxon>
        <taxon>Desulfobacterales</taxon>
        <taxon>Desulfococcaceae</taxon>
        <taxon>Desulfonema</taxon>
    </lineage>
</organism>
<dbReference type="Proteomes" id="UP000663720">
    <property type="component" value="Chromosome"/>
</dbReference>
<proteinExistence type="predicted"/>
<protein>
    <submittedName>
        <fullName evidence="1">Uncharacterized protein</fullName>
    </submittedName>
</protein>
<gene>
    <name evidence="1" type="ORF">dnl_30470</name>
</gene>
<sequence>MKTRIETRELFFMADSVNPHSCTSMKTRIETLISETSLKHI</sequence>
<evidence type="ECO:0000313" key="1">
    <source>
        <dbReference type="EMBL" id="QTA80734.1"/>
    </source>
</evidence>
<evidence type="ECO:0000313" key="2">
    <source>
        <dbReference type="Proteomes" id="UP000663720"/>
    </source>
</evidence>
<keyword evidence="2" id="KW-1185">Reference proteome</keyword>
<dbReference type="EMBL" id="CP061799">
    <property type="protein sequence ID" value="QTA80734.1"/>
    <property type="molecule type" value="Genomic_DNA"/>
</dbReference>
<dbReference type="AlphaFoldDB" id="A0A975B849"/>
<name>A0A975B849_9BACT</name>
<reference evidence="1" key="1">
    <citation type="journal article" date="2021" name="Microb. Physiol.">
        <title>Proteogenomic Insights into the Physiology of Marine, Sulfate-Reducing, Filamentous Desulfonema limicola and Desulfonema magnum.</title>
        <authorList>
            <person name="Schnaars V."/>
            <person name="Wohlbrand L."/>
            <person name="Scheve S."/>
            <person name="Hinrichs C."/>
            <person name="Reinhardt R."/>
            <person name="Rabus R."/>
        </authorList>
    </citation>
    <scope>NUCLEOTIDE SEQUENCE</scope>
    <source>
        <strain evidence="1">5ac10</strain>
    </source>
</reference>